<dbReference type="AlphaFoldDB" id="A0A4Z1P4I7"/>
<feature type="region of interest" description="Disordered" evidence="1">
    <location>
        <begin position="95"/>
        <end position="153"/>
    </location>
</feature>
<dbReference type="Proteomes" id="UP000298493">
    <property type="component" value="Unassembled WGS sequence"/>
</dbReference>
<dbReference type="PANTHER" id="PTHR38645">
    <property type="entry name" value="CHROMOSOME 9, WHOLE GENOME SHOTGUN SEQUENCE"/>
    <property type="match status" value="1"/>
</dbReference>
<feature type="compositionally biased region" description="Polar residues" evidence="1">
    <location>
        <begin position="200"/>
        <end position="216"/>
    </location>
</feature>
<keyword evidence="3" id="KW-1185">Reference proteome</keyword>
<feature type="compositionally biased region" description="Basic residues" evidence="1">
    <location>
        <begin position="218"/>
        <end position="231"/>
    </location>
</feature>
<feature type="compositionally biased region" description="Polar residues" evidence="1">
    <location>
        <begin position="130"/>
        <end position="153"/>
    </location>
</feature>
<protein>
    <submittedName>
        <fullName evidence="2">Uncharacterized protein</fullName>
    </submittedName>
</protein>
<feature type="region of interest" description="Disordered" evidence="1">
    <location>
        <begin position="1"/>
        <end position="25"/>
    </location>
</feature>
<dbReference type="EMBL" id="SNSC02000018">
    <property type="protein sequence ID" value="TID16633.1"/>
    <property type="molecule type" value="Genomic_DNA"/>
</dbReference>
<evidence type="ECO:0000313" key="2">
    <source>
        <dbReference type="EMBL" id="TID16633.1"/>
    </source>
</evidence>
<dbReference type="PANTHER" id="PTHR38645:SF1">
    <property type="entry name" value="YALI0F12243P"/>
    <property type="match status" value="1"/>
</dbReference>
<feature type="compositionally biased region" description="Low complexity" evidence="1">
    <location>
        <begin position="232"/>
        <end position="250"/>
    </location>
</feature>
<feature type="compositionally biased region" description="Low complexity" evidence="1">
    <location>
        <begin position="95"/>
        <end position="104"/>
    </location>
</feature>
<organism evidence="2 3">
    <name type="scientific">Venturia nashicola</name>
    <dbReference type="NCBI Taxonomy" id="86259"/>
    <lineage>
        <taxon>Eukaryota</taxon>
        <taxon>Fungi</taxon>
        <taxon>Dikarya</taxon>
        <taxon>Ascomycota</taxon>
        <taxon>Pezizomycotina</taxon>
        <taxon>Dothideomycetes</taxon>
        <taxon>Pleosporomycetidae</taxon>
        <taxon>Venturiales</taxon>
        <taxon>Venturiaceae</taxon>
        <taxon>Venturia</taxon>
    </lineage>
</organism>
<name>A0A4Z1P4I7_9PEZI</name>
<evidence type="ECO:0000313" key="3">
    <source>
        <dbReference type="Proteomes" id="UP000298493"/>
    </source>
</evidence>
<accession>A0A4Z1P4I7</accession>
<proteinExistence type="predicted"/>
<evidence type="ECO:0000256" key="1">
    <source>
        <dbReference type="SAM" id="MobiDB-lite"/>
    </source>
</evidence>
<feature type="region of interest" description="Disordered" evidence="1">
    <location>
        <begin position="196"/>
        <end position="288"/>
    </location>
</feature>
<gene>
    <name evidence="2" type="ORF">E6O75_ATG11751</name>
</gene>
<sequence>MDNLRSLNTSLPSTSSPRRQPSQPPELLLQLFKDAALNVTTLYKTAAAEHQSRYNEGYQDALEELLNFLDNKNLGLQDGEGWSVRQWATERFNGTTAAATTSTSESEEEAEAENRARSSSPVLQRKSSRDQLQTPTHHAQVSATSTLPSNSRLGSAPLVAPAVIDQVPREQSHTLMIPPQTDFTFQSSHQYPSVHDIEMDNSSSEGNNSPAGSTLHVNIHRPRHNSRHSNRNNKSSINSSNNNRSSSNTSLGPGAGVKRRQPTADFFDLGGFNGKDHTGGGGKRSRFT</sequence>
<comment type="caution">
    <text evidence="2">The sequence shown here is derived from an EMBL/GenBank/DDBJ whole genome shotgun (WGS) entry which is preliminary data.</text>
</comment>
<reference evidence="2 3" key="1">
    <citation type="submission" date="2019-04" db="EMBL/GenBank/DDBJ databases">
        <title>High contiguity whole genome sequence and gene annotation resource for two Venturia nashicola isolates.</title>
        <authorList>
            <person name="Prokchorchik M."/>
            <person name="Won K."/>
            <person name="Lee Y."/>
            <person name="Choi E.D."/>
            <person name="Segonzac C."/>
            <person name="Sohn K.H."/>
        </authorList>
    </citation>
    <scope>NUCLEOTIDE SEQUENCE [LARGE SCALE GENOMIC DNA]</scope>
    <source>
        <strain evidence="2 3">PRI2</strain>
    </source>
</reference>